<accession>A0AAW0LDH2</accession>
<proteinExistence type="predicted"/>
<dbReference type="InterPro" id="IPR002068">
    <property type="entry name" value="A-crystallin/Hsp20_dom"/>
</dbReference>
<gene>
    <name evidence="3" type="ORF">CFP56_003408</name>
</gene>
<comment type="caution">
    <text evidence="3">The sequence shown here is derived from an EMBL/GenBank/DDBJ whole genome shotgun (WGS) entry which is preliminary data.</text>
</comment>
<evidence type="ECO:0000259" key="2">
    <source>
        <dbReference type="Pfam" id="PF00011"/>
    </source>
</evidence>
<protein>
    <submittedName>
        <fullName evidence="3">17.5 kDa class i heat shock protein</fullName>
    </submittedName>
</protein>
<evidence type="ECO:0000313" key="3">
    <source>
        <dbReference type="EMBL" id="KAK7849132.1"/>
    </source>
</evidence>
<feature type="domain" description="SHSP" evidence="2">
    <location>
        <begin position="123"/>
        <end position="174"/>
    </location>
</feature>
<dbReference type="AlphaFoldDB" id="A0AAW0LDH2"/>
<evidence type="ECO:0000313" key="4">
    <source>
        <dbReference type="Proteomes" id="UP000237347"/>
    </source>
</evidence>
<dbReference type="SUPFAM" id="SSF49764">
    <property type="entry name" value="HSP20-like chaperones"/>
    <property type="match status" value="1"/>
</dbReference>
<organism evidence="3 4">
    <name type="scientific">Quercus suber</name>
    <name type="common">Cork oak</name>
    <dbReference type="NCBI Taxonomy" id="58331"/>
    <lineage>
        <taxon>Eukaryota</taxon>
        <taxon>Viridiplantae</taxon>
        <taxon>Streptophyta</taxon>
        <taxon>Embryophyta</taxon>
        <taxon>Tracheophyta</taxon>
        <taxon>Spermatophyta</taxon>
        <taxon>Magnoliopsida</taxon>
        <taxon>eudicotyledons</taxon>
        <taxon>Gunneridae</taxon>
        <taxon>Pentapetalae</taxon>
        <taxon>rosids</taxon>
        <taxon>fabids</taxon>
        <taxon>Fagales</taxon>
        <taxon>Fagaceae</taxon>
        <taxon>Quercus</taxon>
    </lineage>
</organism>
<dbReference type="InterPro" id="IPR008978">
    <property type="entry name" value="HSP20-like_chaperone"/>
</dbReference>
<dbReference type="EMBL" id="PKMF04000117">
    <property type="protein sequence ID" value="KAK7849132.1"/>
    <property type="molecule type" value="Genomic_DNA"/>
</dbReference>
<dbReference type="Pfam" id="PF00011">
    <property type="entry name" value="HSP20"/>
    <property type="match status" value="1"/>
</dbReference>
<name>A0AAW0LDH2_QUESU</name>
<keyword evidence="1 3" id="KW-0346">Stress response</keyword>
<dbReference type="Gene3D" id="2.60.40.790">
    <property type="match status" value="1"/>
</dbReference>
<reference evidence="3 4" key="1">
    <citation type="journal article" date="2018" name="Sci. Data">
        <title>The draft genome sequence of cork oak.</title>
        <authorList>
            <person name="Ramos A.M."/>
            <person name="Usie A."/>
            <person name="Barbosa P."/>
            <person name="Barros P.M."/>
            <person name="Capote T."/>
            <person name="Chaves I."/>
            <person name="Simoes F."/>
            <person name="Abreu I."/>
            <person name="Carrasquinho I."/>
            <person name="Faro C."/>
            <person name="Guimaraes J.B."/>
            <person name="Mendonca D."/>
            <person name="Nobrega F."/>
            <person name="Rodrigues L."/>
            <person name="Saibo N.J.M."/>
            <person name="Varela M.C."/>
            <person name="Egas C."/>
            <person name="Matos J."/>
            <person name="Miguel C.M."/>
            <person name="Oliveira M.M."/>
            <person name="Ricardo C.P."/>
            <person name="Goncalves S."/>
        </authorList>
    </citation>
    <scope>NUCLEOTIDE SEQUENCE [LARGE SCALE GENOMIC DNA]</scope>
    <source>
        <strain evidence="4">cv. HL8</strain>
    </source>
</reference>
<dbReference type="Proteomes" id="UP000237347">
    <property type="component" value="Unassembled WGS sequence"/>
</dbReference>
<dbReference type="PANTHER" id="PTHR11527">
    <property type="entry name" value="HEAT-SHOCK PROTEIN 20 FAMILY MEMBER"/>
    <property type="match status" value="1"/>
</dbReference>
<evidence type="ECO:0000256" key="1">
    <source>
        <dbReference type="ARBA" id="ARBA00023016"/>
    </source>
</evidence>
<sequence length="180" mass="20185">MYVHLAKALELEREFLRESCSIIEAILRFCKQTCRLSQSVTKKEVSPIPTIPPKTFGPFGLRPLELGPIQRFSFPFSITLALHFLLPSLLSFWCFCEHQARLEGNPESHVLKLCAPNEDVLVELQDDRVLQVSVESGNFMSRFKIPDNGFIEQLKASMHNGVLTVVVPKVEASTSSPISG</sequence>
<dbReference type="InterPro" id="IPR031107">
    <property type="entry name" value="Small_HSP"/>
</dbReference>
<keyword evidence="4" id="KW-1185">Reference proteome</keyword>